<sequence length="878" mass="100375">MPLPSYVTHVQQKYNHINMKQIYKISLAAVTAVLSLSTAMAQDTGFALSSQRKESQNILKVPGHKVNHQGIVINPTPQKIEMNVGGQAALDVTSGVRLKDKTKDKKHVLAQDLNFLNLQRKGVNLTVSYASKKHNLPNVEGAYALQIDAKGIRITGHDDKGVFYAVQTLKQLMESPAAQGGKTLPCLSIVDYPTFPYRGVVEGFYGTPWSHKARLSLLDFYGKYKMNTYLYGPKDDPYHSAPNWRKPYPEKEREQIHDLVMAAQRNRVDFVWAIHPGKDIHWNEEDYQNLVRKFEMMYDLGVRSFAIFFDDIEGEGTNPMKQVELLNRLTHEFVQQKKDVSPLIVCPTDYSKLWANPSPQGALSIYGRALDPSIKVFWTGDVVCSDVTHETLNWVNQRIQRPAFFWWNYAVTDYVRHIVLQGPVYGLDTTVTPNEMCGLVSNPMEHAEASKLSLYSVADYTWNPKAYNAMDSWERGLQVVAPRSHEAYRTFAIHSADTETGYRRDESWETETFRFNNYTPQQLEALYQEFDRIEKVPAQMQQANDNPALLKELQPWLLEFGRLGTRGKRTIDLMKQYKEGDLTDFWTGYVQNLMTLSERKAYEAHRSGTMKLQPFYEVAMQDLSEAFYQQISGRKPFVYRAVGSYPNLKTTLSQLMFDTDTTSYYTSTASQRTGEWIGVDLGCVKPVREVHILQGRNSVDDVDYFDHATLEYSADGNNWQPLLKELKGVYDVQWQGSEVMARYVRLRKLPSEKKNWTAVRLFEVNPVRQQYLGFKVDAGSQTEAALRAFDEQPTTAFHLSGRLSFDIKPGVSQYALLMRLPANGGVKVSQFDKRGKCIHTEQVTTNFYPFTPASRTTRVVIEGDAEIYEVVMKDAPRK</sequence>
<dbReference type="GO" id="GO:0005975">
    <property type="term" value="P:carbohydrate metabolic process"/>
    <property type="evidence" value="ECO:0007669"/>
    <property type="project" value="UniProtKB-ARBA"/>
</dbReference>
<evidence type="ECO:0000256" key="1">
    <source>
        <dbReference type="ARBA" id="ARBA00022801"/>
    </source>
</evidence>
<keyword evidence="2 3" id="KW-0326">Glycosidase</keyword>
<evidence type="ECO:0000313" key="8">
    <source>
        <dbReference type="Proteomes" id="UP000004001"/>
    </source>
</evidence>
<proteinExistence type="inferred from homology"/>
<dbReference type="Gene3D" id="2.60.120.260">
    <property type="entry name" value="Galactose-binding domain-like"/>
    <property type="match status" value="1"/>
</dbReference>
<dbReference type="GO" id="GO:1901135">
    <property type="term" value="P:carbohydrate derivative metabolic process"/>
    <property type="evidence" value="ECO:0007669"/>
    <property type="project" value="UniProtKB-ARBA"/>
</dbReference>
<feature type="domain" description="GH84" evidence="6">
    <location>
        <begin position="196"/>
        <end position="465"/>
    </location>
</feature>
<dbReference type="PANTHER" id="PTHR13170:SF16">
    <property type="entry name" value="PROTEIN O-GLCNACASE"/>
    <property type="match status" value="1"/>
</dbReference>
<evidence type="ECO:0000256" key="2">
    <source>
        <dbReference type="ARBA" id="ARBA00023295"/>
    </source>
</evidence>
<dbReference type="Gene3D" id="3.20.20.80">
    <property type="entry name" value="Glycosidases"/>
    <property type="match status" value="1"/>
</dbReference>
<dbReference type="SUPFAM" id="SSF49785">
    <property type="entry name" value="Galactose-binding domain-like"/>
    <property type="match status" value="1"/>
</dbReference>
<dbReference type="Pfam" id="PF00754">
    <property type="entry name" value="F5_F8_type_C"/>
    <property type="match status" value="1"/>
</dbReference>
<comment type="similarity">
    <text evidence="3">Belongs to the glycosyl hydrolase 84 family.</text>
</comment>
<dbReference type="PROSITE" id="PS52009">
    <property type="entry name" value="GH84"/>
    <property type="match status" value="1"/>
</dbReference>
<dbReference type="SUPFAM" id="SSF51445">
    <property type="entry name" value="(Trans)glycosidases"/>
    <property type="match status" value="1"/>
</dbReference>
<name>D1VWZ7_9BACT</name>
<dbReference type="PROSITE" id="PS50022">
    <property type="entry name" value="FA58C_3"/>
    <property type="match status" value="1"/>
</dbReference>
<gene>
    <name evidence="7" type="ORF">HMPREF9019_0331</name>
</gene>
<dbReference type="Proteomes" id="UP000004001">
    <property type="component" value="Unassembled WGS sequence"/>
</dbReference>
<dbReference type="InterPro" id="IPR011496">
    <property type="entry name" value="O-GlcNAcase_cat"/>
</dbReference>
<keyword evidence="1 3" id="KW-0378">Hydrolase</keyword>
<protein>
    <submittedName>
        <fullName evidence="7">Putative O-GlcNAcase BT_4395</fullName>
    </submittedName>
</protein>
<comment type="caution">
    <text evidence="7">The sequence shown here is derived from an EMBL/GenBank/DDBJ whole genome shotgun (WGS) entry which is preliminary data.</text>
</comment>
<dbReference type="InterPro" id="IPR015882">
    <property type="entry name" value="HEX_bac_N"/>
</dbReference>
<dbReference type="Pfam" id="PF02838">
    <property type="entry name" value="Glyco_hydro_20b"/>
    <property type="match status" value="1"/>
</dbReference>
<evidence type="ECO:0000259" key="6">
    <source>
        <dbReference type="PROSITE" id="PS52009"/>
    </source>
</evidence>
<dbReference type="InterPro" id="IPR017853">
    <property type="entry name" value="GH"/>
</dbReference>
<dbReference type="PANTHER" id="PTHR13170">
    <property type="entry name" value="O-GLCNACASE"/>
    <property type="match status" value="1"/>
</dbReference>
<dbReference type="SUPFAM" id="SSF140657">
    <property type="entry name" value="Hyaluronidase post-catalytic domain-like"/>
    <property type="match status" value="1"/>
</dbReference>
<feature type="chain" id="PRO_5003025387" evidence="4">
    <location>
        <begin position="42"/>
        <end position="878"/>
    </location>
</feature>
<dbReference type="GO" id="GO:0015929">
    <property type="term" value="F:hexosaminidase activity"/>
    <property type="evidence" value="ECO:0007669"/>
    <property type="project" value="UniProtKB-ARBA"/>
</dbReference>
<feature type="signal peptide" evidence="4">
    <location>
        <begin position="1"/>
        <end position="41"/>
    </location>
</feature>
<evidence type="ECO:0000313" key="7">
    <source>
        <dbReference type="EMBL" id="EFA98339.1"/>
    </source>
</evidence>
<dbReference type="InterPro" id="IPR049019">
    <property type="entry name" value="NagJ-like_helical"/>
</dbReference>
<evidence type="ECO:0000256" key="4">
    <source>
        <dbReference type="SAM" id="SignalP"/>
    </source>
</evidence>
<dbReference type="InterPro" id="IPR051822">
    <property type="entry name" value="Glycosyl_Hydrolase_84"/>
</dbReference>
<accession>D1VWZ7</accession>
<dbReference type="InterPro" id="IPR000421">
    <property type="entry name" value="FA58C"/>
</dbReference>
<reference evidence="7 8" key="1">
    <citation type="submission" date="2009-12" db="EMBL/GenBank/DDBJ databases">
        <title>Genome Sequence of Prevotella timonensis CRIS 5C-B1.</title>
        <authorList>
            <person name="Durkin A.S."/>
            <person name="Madupu R."/>
            <person name="Torralba M."/>
            <person name="Methe B."/>
            <person name="Sutton G."/>
            <person name="Strausberg R.L."/>
            <person name="Nelson K.E."/>
        </authorList>
    </citation>
    <scope>NUCLEOTIDE SEQUENCE [LARGE SCALE GENOMIC DNA]</scope>
    <source>
        <strain evidence="7 8">CRIS 5C-B1</strain>
    </source>
</reference>
<dbReference type="InterPro" id="IPR029018">
    <property type="entry name" value="Hex-like_dom2"/>
</dbReference>
<organism evidence="7 8">
    <name type="scientific">Hoylesella timonensis CRIS 5C-B1</name>
    <dbReference type="NCBI Taxonomy" id="679189"/>
    <lineage>
        <taxon>Bacteria</taxon>
        <taxon>Pseudomonadati</taxon>
        <taxon>Bacteroidota</taxon>
        <taxon>Bacteroidia</taxon>
        <taxon>Bacteroidales</taxon>
        <taxon>Prevotellaceae</taxon>
        <taxon>Hoylesella</taxon>
    </lineage>
</organism>
<keyword evidence="4" id="KW-0732">Signal</keyword>
<dbReference type="Pfam" id="PF07555">
    <property type="entry name" value="NAGidase"/>
    <property type="match status" value="1"/>
</dbReference>
<dbReference type="EMBL" id="ADEF01000006">
    <property type="protein sequence ID" value="EFA98339.1"/>
    <property type="molecule type" value="Genomic_DNA"/>
</dbReference>
<dbReference type="eggNOG" id="COG3525">
    <property type="taxonomic scope" value="Bacteria"/>
</dbReference>
<evidence type="ECO:0000256" key="3">
    <source>
        <dbReference type="PROSITE-ProRule" id="PRU01353"/>
    </source>
</evidence>
<dbReference type="SUPFAM" id="SSF55545">
    <property type="entry name" value="beta-N-acetylhexosaminidase-like domain"/>
    <property type="match status" value="1"/>
</dbReference>
<feature type="active site" description="Proton donor" evidence="3">
    <location>
        <position position="311"/>
    </location>
</feature>
<dbReference type="Pfam" id="PF21774">
    <property type="entry name" value="NagJ_C"/>
    <property type="match status" value="1"/>
</dbReference>
<feature type="domain" description="F5/8 type C" evidence="5">
    <location>
        <begin position="626"/>
        <end position="769"/>
    </location>
</feature>
<evidence type="ECO:0000259" key="5">
    <source>
        <dbReference type="PROSITE" id="PS50022"/>
    </source>
</evidence>
<keyword evidence="8" id="KW-1185">Reference proteome</keyword>
<dbReference type="InterPro" id="IPR008979">
    <property type="entry name" value="Galactose-bd-like_sf"/>
</dbReference>
<dbReference type="AlphaFoldDB" id="D1VWZ7"/>
<dbReference type="Gene3D" id="1.20.58.460">
    <property type="entry name" value="Hyaluronidase post-catalytic domain-like"/>
    <property type="match status" value="1"/>
</dbReference>
<dbReference type="Gene3D" id="3.30.379.10">
    <property type="entry name" value="Chitobiase/beta-hexosaminidase domain 2-like"/>
    <property type="match status" value="1"/>
</dbReference>